<sequence length="136" mass="14799">MTSIAEKLQSKAPRRSGSSKQVRLRLVHVDFWSAMKVSAILGLVLGIVQLVVTFVMWSLLSVVGLFDKIDEVLRDILAQPDFAITSIVSLPQVMMFTLLVAVLNFVVITVLGAVVAVLYNLSVRITGGLQVGFANQ</sequence>
<feature type="transmembrane region" description="Helical" evidence="1">
    <location>
        <begin position="39"/>
        <end position="66"/>
    </location>
</feature>
<keyword evidence="1" id="KW-1133">Transmembrane helix</keyword>
<protein>
    <recommendedName>
        <fullName evidence="2">DUF3566 domain-containing protein</fullName>
    </recommendedName>
</protein>
<evidence type="ECO:0000256" key="1">
    <source>
        <dbReference type="SAM" id="Phobius"/>
    </source>
</evidence>
<evidence type="ECO:0000313" key="3">
    <source>
        <dbReference type="EMBL" id="GGN77149.1"/>
    </source>
</evidence>
<name>A0ABQ2KCB9_9MICO</name>
<feature type="domain" description="DUF3566" evidence="2">
    <location>
        <begin position="20"/>
        <end position="134"/>
    </location>
</feature>
<dbReference type="InterPro" id="IPR021949">
    <property type="entry name" value="DUF3566_TM"/>
</dbReference>
<dbReference type="RefSeq" id="WP_188714939.1">
    <property type="nucleotide sequence ID" value="NZ_BAABBD010000001.1"/>
</dbReference>
<gene>
    <name evidence="3" type="ORF">GCM10010968_01260</name>
</gene>
<evidence type="ECO:0000259" key="2">
    <source>
        <dbReference type="Pfam" id="PF12089"/>
    </source>
</evidence>
<accession>A0ABQ2KCB9</accession>
<keyword evidence="1" id="KW-0812">Transmembrane</keyword>
<dbReference type="Pfam" id="PF12089">
    <property type="entry name" value="DUF3566"/>
    <property type="match status" value="1"/>
</dbReference>
<proteinExistence type="predicted"/>
<comment type="caution">
    <text evidence="3">The sequence shown here is derived from an EMBL/GenBank/DDBJ whole genome shotgun (WGS) entry which is preliminary data.</text>
</comment>
<keyword evidence="4" id="KW-1185">Reference proteome</keyword>
<dbReference type="Proteomes" id="UP000626982">
    <property type="component" value="Unassembled WGS sequence"/>
</dbReference>
<reference evidence="4" key="1">
    <citation type="journal article" date="2019" name="Int. J. Syst. Evol. Microbiol.">
        <title>The Global Catalogue of Microorganisms (GCM) 10K type strain sequencing project: providing services to taxonomists for standard genome sequencing and annotation.</title>
        <authorList>
            <consortium name="The Broad Institute Genomics Platform"/>
            <consortium name="The Broad Institute Genome Sequencing Center for Infectious Disease"/>
            <person name="Wu L."/>
            <person name="Ma J."/>
        </authorList>
    </citation>
    <scope>NUCLEOTIDE SEQUENCE [LARGE SCALE GENOMIC DNA]</scope>
    <source>
        <strain evidence="4">CGMCC 1.6960</strain>
    </source>
</reference>
<keyword evidence="1" id="KW-0472">Membrane</keyword>
<organism evidence="3 4">
    <name type="scientific">Agrococcus terreus</name>
    <dbReference type="NCBI Taxonomy" id="574649"/>
    <lineage>
        <taxon>Bacteria</taxon>
        <taxon>Bacillati</taxon>
        <taxon>Actinomycetota</taxon>
        <taxon>Actinomycetes</taxon>
        <taxon>Micrococcales</taxon>
        <taxon>Microbacteriaceae</taxon>
        <taxon>Agrococcus</taxon>
    </lineage>
</organism>
<dbReference type="EMBL" id="BMLM01000001">
    <property type="protein sequence ID" value="GGN77149.1"/>
    <property type="molecule type" value="Genomic_DNA"/>
</dbReference>
<evidence type="ECO:0000313" key="4">
    <source>
        <dbReference type="Proteomes" id="UP000626982"/>
    </source>
</evidence>
<feature type="transmembrane region" description="Helical" evidence="1">
    <location>
        <begin position="96"/>
        <end position="119"/>
    </location>
</feature>